<dbReference type="Proteomes" id="UP000021108">
    <property type="component" value="Unassembled WGS sequence"/>
</dbReference>
<organism evidence="2 3">
    <name type="scientific">Acinetobacter baumannii 625974</name>
    <dbReference type="NCBI Taxonomy" id="1310607"/>
    <lineage>
        <taxon>Bacteria</taxon>
        <taxon>Pseudomonadati</taxon>
        <taxon>Pseudomonadota</taxon>
        <taxon>Gammaproteobacteria</taxon>
        <taxon>Moraxellales</taxon>
        <taxon>Moraxellaceae</taxon>
        <taxon>Acinetobacter</taxon>
        <taxon>Acinetobacter calcoaceticus/baumannii complex</taxon>
    </lineage>
</organism>
<dbReference type="InterPro" id="IPR022688">
    <property type="entry name" value="G2P_C"/>
</dbReference>
<evidence type="ECO:0000259" key="1">
    <source>
        <dbReference type="Pfam" id="PF05155"/>
    </source>
</evidence>
<reference evidence="2 3" key="1">
    <citation type="submission" date="2014-02" db="EMBL/GenBank/DDBJ databases">
        <title>Comparative genomics and transcriptomics to identify genetic mechanisms underlying the emergence of carbapenem resistant Acinetobacter baumannii (CRAb).</title>
        <authorList>
            <person name="Harris A.D."/>
            <person name="Johnson K.J."/>
            <person name="George J."/>
            <person name="Shefchek K."/>
            <person name="Daugherty S.C."/>
            <person name="Parankush S."/>
            <person name="Sadzewicz L."/>
            <person name="Tallon L."/>
            <person name="Sengamalay N."/>
            <person name="Hazen T.H."/>
            <person name="Rasko D.A."/>
        </authorList>
    </citation>
    <scope>NUCLEOTIDE SEQUENCE [LARGE SCALE GENOMIC DNA]</scope>
    <source>
        <strain evidence="2 3">625974</strain>
    </source>
</reference>
<dbReference type="AlphaFoldDB" id="A0A009PU83"/>
<dbReference type="Pfam" id="PF05155">
    <property type="entry name" value="G2P_X_C"/>
    <property type="match status" value="1"/>
</dbReference>
<accession>A0A009PU83</accession>
<dbReference type="NCBIfam" id="TIGR01629">
    <property type="entry name" value="rep_II_X"/>
    <property type="match status" value="1"/>
</dbReference>
<evidence type="ECO:0000313" key="2">
    <source>
        <dbReference type="EMBL" id="EXC05625.1"/>
    </source>
</evidence>
<name>A0A009PU83_ACIBA</name>
<dbReference type="InterPro" id="IPR006516">
    <property type="entry name" value="G2P"/>
</dbReference>
<dbReference type="PATRIC" id="fig|1310607.3.peg.3054"/>
<sequence>MSCGFSKAYLQNLDSESKNNVIPFVQLVKIDFQNQVPDWYQEPESRFAKVG</sequence>
<feature type="domain" description="Replication-associated protein G2P C-terminal" evidence="1">
    <location>
        <begin position="1"/>
        <end position="45"/>
    </location>
</feature>
<proteinExistence type="predicted"/>
<evidence type="ECO:0000313" key="3">
    <source>
        <dbReference type="Proteomes" id="UP000021108"/>
    </source>
</evidence>
<comment type="caution">
    <text evidence="2">The sequence shown here is derived from an EMBL/GenBank/DDBJ whole genome shotgun (WGS) entry which is preliminary data.</text>
</comment>
<dbReference type="GO" id="GO:0006260">
    <property type="term" value="P:DNA replication"/>
    <property type="evidence" value="ECO:0007669"/>
    <property type="project" value="InterPro"/>
</dbReference>
<dbReference type="EMBL" id="JEXD01000034">
    <property type="protein sequence ID" value="EXC05625.1"/>
    <property type="molecule type" value="Genomic_DNA"/>
</dbReference>
<protein>
    <submittedName>
        <fullName evidence="2">Phage/plasmid replication family protein</fullName>
    </submittedName>
</protein>
<gene>
    <name evidence="2" type="ORF">J506_3153</name>
</gene>